<comment type="caution">
    <text evidence="1">The sequence shown here is derived from an EMBL/GenBank/DDBJ whole genome shotgun (WGS) entry which is preliminary data.</text>
</comment>
<sequence>MEWDISSLVTNEMFSKILSCLSDPLCEAERPQTDYFYHAHCLPKRGTKPSLITGVTKSECH</sequence>
<organism evidence="1 2">
    <name type="scientific">Trichinella patagoniensis</name>
    <dbReference type="NCBI Taxonomy" id="990121"/>
    <lineage>
        <taxon>Eukaryota</taxon>
        <taxon>Metazoa</taxon>
        <taxon>Ecdysozoa</taxon>
        <taxon>Nematoda</taxon>
        <taxon>Enoplea</taxon>
        <taxon>Dorylaimia</taxon>
        <taxon>Trichinellida</taxon>
        <taxon>Trichinellidae</taxon>
        <taxon>Trichinella</taxon>
    </lineage>
</organism>
<evidence type="ECO:0000313" key="2">
    <source>
        <dbReference type="Proteomes" id="UP000054783"/>
    </source>
</evidence>
<accession>A0A0V0YS09</accession>
<dbReference type="Proteomes" id="UP000054783">
    <property type="component" value="Unassembled WGS sequence"/>
</dbReference>
<evidence type="ECO:0000313" key="1">
    <source>
        <dbReference type="EMBL" id="KRY02891.1"/>
    </source>
</evidence>
<proteinExistence type="predicted"/>
<gene>
    <name evidence="1" type="ORF">T12_9097</name>
</gene>
<dbReference type="AlphaFoldDB" id="A0A0V0YS09"/>
<reference evidence="1 2" key="1">
    <citation type="submission" date="2015-01" db="EMBL/GenBank/DDBJ databases">
        <title>Evolution of Trichinella species and genotypes.</title>
        <authorList>
            <person name="Korhonen P.K."/>
            <person name="Edoardo P."/>
            <person name="Giuseppe L.R."/>
            <person name="Gasser R.B."/>
        </authorList>
    </citation>
    <scope>NUCLEOTIDE SEQUENCE [LARGE SCALE GENOMIC DNA]</scope>
    <source>
        <strain evidence="1">ISS2496</strain>
    </source>
</reference>
<dbReference type="EMBL" id="JYDQ01003340">
    <property type="protein sequence ID" value="KRY02891.1"/>
    <property type="molecule type" value="Genomic_DNA"/>
</dbReference>
<name>A0A0V0YS09_9BILA</name>
<keyword evidence="2" id="KW-1185">Reference proteome</keyword>
<protein>
    <submittedName>
        <fullName evidence="1">Uncharacterized protein</fullName>
    </submittedName>
</protein>